<sequence>MKIERVEVFPVRLPLKGVLTLPRGASRTLDEGKRVALVKVTDEDGNVGWGESGPSRRWSAETLESCVSSLRQYLAPAVVGHDIFDIAGLHERMNRELAVGLDPGQPIAKCAIDVAVHDLIGRRLGIPVQSWLGAKRADSVQLARLVSAASPEEAARMTEEACEEGFRGFKVKVGHHKALDADIVRAVVGAARGGYVWADANQGYTLDEALAMSRVFESLGLTLFEQPVAMSDVYGMRKLLAATPLKIALDEAAIGLPFVVELIRREAVEGLAIKVSKVGGLHYARQMCDLALNAGLTLIGSGLMDAPIGFAASVHLFAAYGMALPVDLNGPQFIAEDYLAQPFPVRSQVAYVPQRPGLGIDIDEDKVRRFALPLNF</sequence>
<dbReference type="Proteomes" id="UP000596827">
    <property type="component" value="Unassembled WGS sequence"/>
</dbReference>
<keyword evidence="3" id="KW-0413">Isomerase</keyword>
<dbReference type="SUPFAM" id="SSF54826">
    <property type="entry name" value="Enolase N-terminal domain-like"/>
    <property type="match status" value="1"/>
</dbReference>
<comment type="caution">
    <text evidence="5">The sequence shown here is derived from an EMBL/GenBank/DDBJ whole genome shotgun (WGS) entry which is preliminary data.</text>
</comment>
<reference evidence="5" key="1">
    <citation type="submission" date="2020-08" db="EMBL/GenBank/DDBJ databases">
        <title>Ramlibacter sp. GTP1 16S ribosomal RNA gene genome sequencing and assembly.</title>
        <authorList>
            <person name="Kang M."/>
        </authorList>
    </citation>
    <scope>NUCLEOTIDE SEQUENCE</scope>
    <source>
        <strain evidence="5">GTP1</strain>
    </source>
</reference>
<evidence type="ECO:0000313" key="5">
    <source>
        <dbReference type="EMBL" id="MBC5768049.1"/>
    </source>
</evidence>
<dbReference type="InterPro" id="IPR029065">
    <property type="entry name" value="Enolase_C-like"/>
</dbReference>
<protein>
    <submittedName>
        <fullName evidence="5">Mandelate racemase</fullName>
    </submittedName>
</protein>
<dbReference type="PANTHER" id="PTHR48073">
    <property type="entry name" value="O-SUCCINYLBENZOATE SYNTHASE-RELATED"/>
    <property type="match status" value="1"/>
</dbReference>
<comment type="similarity">
    <text evidence="1">Belongs to the mandelate racemase/muconate lactonizing enzyme family.</text>
</comment>
<dbReference type="InterPro" id="IPR013342">
    <property type="entry name" value="Mandelate_racemase_C"/>
</dbReference>
<dbReference type="SFLD" id="SFLDS00001">
    <property type="entry name" value="Enolase"/>
    <property type="match status" value="1"/>
</dbReference>
<evidence type="ECO:0000259" key="4">
    <source>
        <dbReference type="SMART" id="SM00922"/>
    </source>
</evidence>
<dbReference type="RefSeq" id="WP_187084537.1">
    <property type="nucleotide sequence ID" value="NZ_JACORU010000014.1"/>
</dbReference>
<dbReference type="Gene3D" id="3.30.390.10">
    <property type="entry name" value="Enolase-like, N-terminal domain"/>
    <property type="match status" value="1"/>
</dbReference>
<keyword evidence="2" id="KW-0479">Metal-binding</keyword>
<dbReference type="SFLD" id="SFLDF00009">
    <property type="entry name" value="o-succinylbenzoate_synthase"/>
    <property type="match status" value="1"/>
</dbReference>
<evidence type="ECO:0000313" key="6">
    <source>
        <dbReference type="Proteomes" id="UP000596827"/>
    </source>
</evidence>
<dbReference type="SMART" id="SM00922">
    <property type="entry name" value="MR_MLE"/>
    <property type="match status" value="1"/>
</dbReference>
<dbReference type="EMBL" id="JACORU010000014">
    <property type="protein sequence ID" value="MBC5768049.1"/>
    <property type="molecule type" value="Genomic_DNA"/>
</dbReference>
<feature type="domain" description="Mandelate racemase/muconate lactonizing enzyme C-terminal" evidence="4">
    <location>
        <begin position="151"/>
        <end position="246"/>
    </location>
</feature>
<dbReference type="Gene3D" id="3.20.20.120">
    <property type="entry name" value="Enolase-like C-terminal domain"/>
    <property type="match status" value="1"/>
</dbReference>
<dbReference type="GO" id="GO:0016854">
    <property type="term" value="F:racemase and epimerase activity"/>
    <property type="evidence" value="ECO:0007669"/>
    <property type="project" value="UniProtKB-ARBA"/>
</dbReference>
<proteinExistence type="inferred from homology"/>
<accession>A0A923S4W8</accession>
<dbReference type="Pfam" id="PF02746">
    <property type="entry name" value="MR_MLE_N"/>
    <property type="match status" value="1"/>
</dbReference>
<dbReference type="AlphaFoldDB" id="A0A923S4W8"/>
<dbReference type="Pfam" id="PF13378">
    <property type="entry name" value="MR_MLE_C"/>
    <property type="match status" value="1"/>
</dbReference>
<name>A0A923S4W8_9BURK</name>
<evidence type="ECO:0000256" key="1">
    <source>
        <dbReference type="ARBA" id="ARBA00008031"/>
    </source>
</evidence>
<gene>
    <name evidence="5" type="ORF">H8R02_26530</name>
</gene>
<evidence type="ECO:0000256" key="3">
    <source>
        <dbReference type="ARBA" id="ARBA00023235"/>
    </source>
</evidence>
<dbReference type="InterPro" id="IPR013341">
    <property type="entry name" value="Mandelate_racemase_N_dom"/>
</dbReference>
<keyword evidence="6" id="KW-1185">Reference proteome</keyword>
<dbReference type="GO" id="GO:0046872">
    <property type="term" value="F:metal ion binding"/>
    <property type="evidence" value="ECO:0007669"/>
    <property type="project" value="UniProtKB-KW"/>
</dbReference>
<dbReference type="SFLD" id="SFLDG00180">
    <property type="entry name" value="muconate_cycloisomerase"/>
    <property type="match status" value="1"/>
</dbReference>
<dbReference type="PANTHER" id="PTHR48073:SF2">
    <property type="entry name" value="O-SUCCINYLBENZOATE SYNTHASE"/>
    <property type="match status" value="1"/>
</dbReference>
<dbReference type="InterPro" id="IPR036849">
    <property type="entry name" value="Enolase-like_C_sf"/>
</dbReference>
<dbReference type="GO" id="GO:0006518">
    <property type="term" value="P:peptide metabolic process"/>
    <property type="evidence" value="ECO:0007669"/>
    <property type="project" value="UniProtKB-ARBA"/>
</dbReference>
<organism evidence="5 6">
    <name type="scientific">Ramlibacter albus</name>
    <dbReference type="NCBI Taxonomy" id="2079448"/>
    <lineage>
        <taxon>Bacteria</taxon>
        <taxon>Pseudomonadati</taxon>
        <taxon>Pseudomonadota</taxon>
        <taxon>Betaproteobacteria</taxon>
        <taxon>Burkholderiales</taxon>
        <taxon>Comamonadaceae</taxon>
        <taxon>Ramlibacter</taxon>
    </lineage>
</organism>
<dbReference type="InterPro" id="IPR029017">
    <property type="entry name" value="Enolase-like_N"/>
</dbReference>
<dbReference type="SUPFAM" id="SSF51604">
    <property type="entry name" value="Enolase C-terminal domain-like"/>
    <property type="match status" value="1"/>
</dbReference>
<evidence type="ECO:0000256" key="2">
    <source>
        <dbReference type="ARBA" id="ARBA00022723"/>
    </source>
</evidence>